<reference evidence="2 3" key="1">
    <citation type="submission" date="2016-06" db="EMBL/GenBank/DDBJ databases">
        <authorList>
            <person name="Kjaerup R.B."/>
            <person name="Dalgaard T.S."/>
            <person name="Juul-Madsen H.R."/>
        </authorList>
    </citation>
    <scope>NUCLEOTIDE SEQUENCE [LARGE SCALE GENOMIC DNA]</scope>
</reference>
<evidence type="ECO:0000256" key="1">
    <source>
        <dbReference type="SAM" id="MobiDB-lite"/>
    </source>
</evidence>
<proteinExistence type="predicted"/>
<protein>
    <submittedName>
        <fullName evidence="2">Uncharacterized protein</fullName>
    </submittedName>
</protein>
<accession>A0A1X7RH00</accession>
<feature type="compositionally biased region" description="Basic and acidic residues" evidence="1">
    <location>
        <begin position="1"/>
        <end position="19"/>
    </location>
</feature>
<evidence type="ECO:0000313" key="3">
    <source>
        <dbReference type="Proteomes" id="UP000215127"/>
    </source>
</evidence>
<dbReference type="AlphaFoldDB" id="A0A1X7RH00"/>
<evidence type="ECO:0000313" key="2">
    <source>
        <dbReference type="EMBL" id="SMQ46698.1"/>
    </source>
</evidence>
<name>A0A1X7RH00_ZYMT9</name>
<sequence>MRIDLKLCSEKEERQRERASQSSDFQTAMHGPYEHTGRSAGGATAFDGFVLPQPLLVPEIVSSIAALYAAPQFGSLAPPLAFSK</sequence>
<organism evidence="2 3">
    <name type="scientific">Zymoseptoria tritici (strain ST99CH_3D7)</name>
    <dbReference type="NCBI Taxonomy" id="1276538"/>
    <lineage>
        <taxon>Eukaryota</taxon>
        <taxon>Fungi</taxon>
        <taxon>Dikarya</taxon>
        <taxon>Ascomycota</taxon>
        <taxon>Pezizomycotina</taxon>
        <taxon>Dothideomycetes</taxon>
        <taxon>Dothideomycetidae</taxon>
        <taxon>Mycosphaerellales</taxon>
        <taxon>Mycosphaerellaceae</taxon>
        <taxon>Zymoseptoria</taxon>
    </lineage>
</organism>
<dbReference type="Proteomes" id="UP000215127">
    <property type="component" value="Chromosome 1"/>
</dbReference>
<gene>
    <name evidence="2" type="ORF">ZT3D7_G1844</name>
</gene>
<feature type="region of interest" description="Disordered" evidence="1">
    <location>
        <begin position="1"/>
        <end position="39"/>
    </location>
</feature>
<keyword evidence="3" id="KW-1185">Reference proteome</keyword>
<dbReference type="EMBL" id="LT853692">
    <property type="protein sequence ID" value="SMQ46698.1"/>
    <property type="molecule type" value="Genomic_DNA"/>
</dbReference>